<dbReference type="SUPFAM" id="SSF52047">
    <property type="entry name" value="RNI-like"/>
    <property type="match status" value="1"/>
</dbReference>
<reference evidence="4" key="3">
    <citation type="journal article" date="2017" name="Nature">
        <title>Genome sequence of the progenitor of the wheat D genome Aegilops tauschii.</title>
        <authorList>
            <person name="Luo M.C."/>
            <person name="Gu Y.Q."/>
            <person name="Puiu D."/>
            <person name="Wang H."/>
            <person name="Twardziok S.O."/>
            <person name="Deal K.R."/>
            <person name="Huo N."/>
            <person name="Zhu T."/>
            <person name="Wang L."/>
            <person name="Wang Y."/>
            <person name="McGuire P.E."/>
            <person name="Liu S."/>
            <person name="Long H."/>
            <person name="Ramasamy R.K."/>
            <person name="Rodriguez J.C."/>
            <person name="Van S.L."/>
            <person name="Yuan L."/>
            <person name="Wang Z."/>
            <person name="Xia Z."/>
            <person name="Xiao L."/>
            <person name="Anderson O.D."/>
            <person name="Ouyang S."/>
            <person name="Liang Y."/>
            <person name="Zimin A.V."/>
            <person name="Pertea G."/>
            <person name="Qi P."/>
            <person name="Bennetzen J.L."/>
            <person name="Dai X."/>
            <person name="Dawson M.W."/>
            <person name="Muller H.G."/>
            <person name="Kugler K."/>
            <person name="Rivarola-Duarte L."/>
            <person name="Spannagl M."/>
            <person name="Mayer K.F.X."/>
            <person name="Lu F.H."/>
            <person name="Bevan M.W."/>
            <person name="Leroy P."/>
            <person name="Li P."/>
            <person name="You F.M."/>
            <person name="Sun Q."/>
            <person name="Liu Z."/>
            <person name="Lyons E."/>
            <person name="Wicker T."/>
            <person name="Salzberg S.L."/>
            <person name="Devos K.M."/>
            <person name="Dvorak J."/>
        </authorList>
    </citation>
    <scope>NUCLEOTIDE SEQUENCE [LARGE SCALE GENOMIC DNA]</scope>
    <source>
        <strain evidence="4">cv. AL8/78</strain>
    </source>
</reference>
<dbReference type="InterPro" id="IPR001810">
    <property type="entry name" value="F-box_dom"/>
</dbReference>
<dbReference type="InterPro" id="IPR036047">
    <property type="entry name" value="F-box-like_dom_sf"/>
</dbReference>
<dbReference type="InterPro" id="IPR053781">
    <property type="entry name" value="F-box_AtFBL13-like"/>
</dbReference>
<feature type="compositionally biased region" description="Low complexity" evidence="1">
    <location>
        <begin position="1"/>
        <end position="10"/>
    </location>
</feature>
<dbReference type="Gene3D" id="1.20.1280.50">
    <property type="match status" value="1"/>
</dbReference>
<evidence type="ECO:0000259" key="2">
    <source>
        <dbReference type="Pfam" id="PF00646"/>
    </source>
</evidence>
<sequence length="375" mass="41331">MSSTDSSSETSDSDSSDLRPATSVGARRLFDRMPPGIDCIGALSDGILHHILSFLPAQEAVRTCVLAQRWRHLWKCTTGLRIVGNKGPFWRWLNGLLFVSRCLRTLVLSGVGLQGTTLDFSSCPALEDLTIGFSVINVGKISSLSLKCLSIFRCRSYLDDRVRVSAPCVVSLKLLGFSGITPLLESMPLLETAFLTLGAHGHHTSQDICQKYSQSGVYCGAKHDACTNCHANNDGSRNCVVLGAISNAKHLELISSFGTVIFTRDLKWCPTFDKLKNLILNDYWCMGPSFDALSCILKHSPVLEKLSLHLFKGLRANVKMKGSYSSMERSSVISEHLKVVDVKCSVVDENVVEVLKFLCTLNIRILFRVRVRKGT</sequence>
<dbReference type="Pfam" id="PF24758">
    <property type="entry name" value="LRR_At5g56370"/>
    <property type="match status" value="1"/>
</dbReference>
<feature type="domain" description="F-box" evidence="2">
    <location>
        <begin position="43"/>
        <end position="75"/>
    </location>
</feature>
<evidence type="ECO:0000256" key="1">
    <source>
        <dbReference type="SAM" id="MobiDB-lite"/>
    </source>
</evidence>
<reference evidence="4" key="4">
    <citation type="submission" date="2019-03" db="UniProtKB">
        <authorList>
            <consortium name="EnsemblPlants"/>
        </authorList>
    </citation>
    <scope>IDENTIFICATION</scope>
</reference>
<dbReference type="Pfam" id="PF00646">
    <property type="entry name" value="F-box"/>
    <property type="match status" value="1"/>
</dbReference>
<name>A0A453HKG1_AEGTS</name>
<reference evidence="4" key="5">
    <citation type="journal article" date="2021" name="G3 (Bethesda)">
        <title>Aegilops tauschii genome assembly Aet v5.0 features greater sequence contiguity and improved annotation.</title>
        <authorList>
            <person name="Wang L."/>
            <person name="Zhu T."/>
            <person name="Rodriguez J.C."/>
            <person name="Deal K.R."/>
            <person name="Dubcovsky J."/>
            <person name="McGuire P.E."/>
            <person name="Lux T."/>
            <person name="Spannagl M."/>
            <person name="Mayer K.F.X."/>
            <person name="Baldrich P."/>
            <person name="Meyers B.C."/>
            <person name="Huo N."/>
            <person name="Gu Y.Q."/>
            <person name="Zhou H."/>
            <person name="Devos K.M."/>
            <person name="Bennetzen J.L."/>
            <person name="Unver T."/>
            <person name="Budak H."/>
            <person name="Gulick P.J."/>
            <person name="Galiba G."/>
            <person name="Kalapos B."/>
            <person name="Nelson D.R."/>
            <person name="Li P."/>
            <person name="You F.M."/>
            <person name="Luo M.C."/>
            <person name="Dvorak J."/>
        </authorList>
    </citation>
    <scope>NUCLEOTIDE SEQUENCE [LARGE SCALE GENOMIC DNA]</scope>
    <source>
        <strain evidence="4">cv. AL8/78</strain>
    </source>
</reference>
<dbReference type="PANTHER" id="PTHR34223">
    <property type="entry name" value="OS11G0201299 PROTEIN"/>
    <property type="match status" value="1"/>
</dbReference>
<dbReference type="PANTHER" id="PTHR34223:SF80">
    <property type="entry name" value="OS11G0205900 PROTEIN"/>
    <property type="match status" value="1"/>
</dbReference>
<evidence type="ECO:0008006" key="6">
    <source>
        <dbReference type="Google" id="ProtNLM"/>
    </source>
</evidence>
<reference evidence="5" key="2">
    <citation type="journal article" date="2017" name="Nat. Plants">
        <title>The Aegilops tauschii genome reveals multiple impacts of transposons.</title>
        <authorList>
            <person name="Zhao G."/>
            <person name="Zou C."/>
            <person name="Li K."/>
            <person name="Wang K."/>
            <person name="Li T."/>
            <person name="Gao L."/>
            <person name="Zhang X."/>
            <person name="Wang H."/>
            <person name="Yang Z."/>
            <person name="Liu X."/>
            <person name="Jiang W."/>
            <person name="Mao L."/>
            <person name="Kong X."/>
            <person name="Jiao Y."/>
            <person name="Jia J."/>
        </authorList>
    </citation>
    <scope>NUCLEOTIDE SEQUENCE [LARGE SCALE GENOMIC DNA]</scope>
    <source>
        <strain evidence="5">cv. AL8/78</strain>
    </source>
</reference>
<feature type="region of interest" description="Disordered" evidence="1">
    <location>
        <begin position="1"/>
        <end position="20"/>
    </location>
</feature>
<proteinExistence type="predicted"/>
<dbReference type="CDD" id="cd22160">
    <property type="entry name" value="F-box_AtFBL13-like"/>
    <property type="match status" value="1"/>
</dbReference>
<keyword evidence="5" id="KW-1185">Reference proteome</keyword>
<evidence type="ECO:0000313" key="5">
    <source>
        <dbReference type="Proteomes" id="UP000015105"/>
    </source>
</evidence>
<dbReference type="EnsemblPlants" id="AET4Gv20215700.9">
    <property type="protein sequence ID" value="AET4Gv20215700.9"/>
    <property type="gene ID" value="AET4Gv20215700"/>
</dbReference>
<evidence type="ECO:0000313" key="4">
    <source>
        <dbReference type="EnsemblPlants" id="AET4Gv20215700.9"/>
    </source>
</evidence>
<feature type="domain" description="F-box/LRR-repeat protein 15/At3g58940/PEG3-like LRR" evidence="3">
    <location>
        <begin position="102"/>
        <end position="175"/>
    </location>
</feature>
<organism evidence="4 5">
    <name type="scientific">Aegilops tauschii subsp. strangulata</name>
    <name type="common">Goatgrass</name>
    <dbReference type="NCBI Taxonomy" id="200361"/>
    <lineage>
        <taxon>Eukaryota</taxon>
        <taxon>Viridiplantae</taxon>
        <taxon>Streptophyta</taxon>
        <taxon>Embryophyta</taxon>
        <taxon>Tracheophyta</taxon>
        <taxon>Spermatophyta</taxon>
        <taxon>Magnoliopsida</taxon>
        <taxon>Liliopsida</taxon>
        <taxon>Poales</taxon>
        <taxon>Poaceae</taxon>
        <taxon>BOP clade</taxon>
        <taxon>Pooideae</taxon>
        <taxon>Triticodae</taxon>
        <taxon>Triticeae</taxon>
        <taxon>Triticinae</taxon>
        <taxon>Aegilops</taxon>
    </lineage>
</organism>
<dbReference type="STRING" id="200361.A0A453HKG1"/>
<dbReference type="InterPro" id="IPR055411">
    <property type="entry name" value="LRR_FXL15/At3g58940/PEG3-like"/>
</dbReference>
<reference evidence="5" key="1">
    <citation type="journal article" date="2014" name="Science">
        <title>Ancient hybridizations among the ancestral genomes of bread wheat.</title>
        <authorList>
            <consortium name="International Wheat Genome Sequencing Consortium,"/>
            <person name="Marcussen T."/>
            <person name="Sandve S.R."/>
            <person name="Heier L."/>
            <person name="Spannagl M."/>
            <person name="Pfeifer M."/>
            <person name="Jakobsen K.S."/>
            <person name="Wulff B.B."/>
            <person name="Steuernagel B."/>
            <person name="Mayer K.F."/>
            <person name="Olsen O.A."/>
        </authorList>
    </citation>
    <scope>NUCLEOTIDE SEQUENCE [LARGE SCALE GENOMIC DNA]</scope>
    <source>
        <strain evidence="5">cv. AL8/78</strain>
    </source>
</reference>
<dbReference type="AlphaFoldDB" id="A0A453HKG1"/>
<dbReference type="Proteomes" id="UP000015105">
    <property type="component" value="Chromosome 4D"/>
</dbReference>
<dbReference type="Gramene" id="AET4Gv20215700.9">
    <property type="protein sequence ID" value="AET4Gv20215700.9"/>
    <property type="gene ID" value="AET4Gv20215700"/>
</dbReference>
<dbReference type="SUPFAM" id="SSF81383">
    <property type="entry name" value="F-box domain"/>
    <property type="match status" value="1"/>
</dbReference>
<accession>A0A453HKG1</accession>
<evidence type="ECO:0000259" key="3">
    <source>
        <dbReference type="Pfam" id="PF24758"/>
    </source>
</evidence>
<dbReference type="InterPro" id="IPR053197">
    <property type="entry name" value="F-box_SCFL_complex_component"/>
</dbReference>
<protein>
    <recommendedName>
        <fullName evidence="6">F-box domain-containing protein</fullName>
    </recommendedName>
</protein>